<evidence type="ECO:0000313" key="4">
    <source>
        <dbReference type="EMBL" id="EKE68262.1"/>
    </source>
</evidence>
<dbReference type="Pfam" id="PF16732">
    <property type="entry name" value="ComP_DUS"/>
    <property type="match status" value="1"/>
</dbReference>
<reference evidence="4 5" key="1">
    <citation type="journal article" date="2012" name="J. Bacteriol.">
        <title>Genome Sequence of Gallaecimonas xiamenensis Type Strain 3-C-1.</title>
        <authorList>
            <person name="Lai Q."/>
            <person name="Wang L."/>
            <person name="Wang W."/>
            <person name="Shao Z."/>
        </authorList>
    </citation>
    <scope>NUCLEOTIDE SEQUENCE [LARGE SCALE GENOMIC DNA]</scope>
    <source>
        <strain evidence="4 5">3-C-1</strain>
    </source>
</reference>
<evidence type="ECO:0000256" key="3">
    <source>
        <dbReference type="SAM" id="Phobius"/>
    </source>
</evidence>
<dbReference type="GO" id="GO:0015627">
    <property type="term" value="C:type II protein secretion system complex"/>
    <property type="evidence" value="ECO:0007669"/>
    <property type="project" value="InterPro"/>
</dbReference>
<dbReference type="GO" id="GO:0015628">
    <property type="term" value="P:protein secretion by the type II secretion system"/>
    <property type="evidence" value="ECO:0007669"/>
    <property type="project" value="InterPro"/>
</dbReference>
<keyword evidence="3" id="KW-1133">Transmembrane helix</keyword>
<evidence type="ECO:0000256" key="1">
    <source>
        <dbReference type="ARBA" id="ARBA00004167"/>
    </source>
</evidence>
<dbReference type="Proteomes" id="UP000006755">
    <property type="component" value="Unassembled WGS sequence"/>
</dbReference>
<dbReference type="PANTHER" id="PTHR30093">
    <property type="entry name" value="GENERAL SECRETION PATHWAY PROTEIN G"/>
    <property type="match status" value="1"/>
</dbReference>
<dbReference type="NCBIfam" id="TIGR02532">
    <property type="entry name" value="IV_pilin_GFxxxE"/>
    <property type="match status" value="1"/>
</dbReference>
<evidence type="ECO:0000313" key="5">
    <source>
        <dbReference type="Proteomes" id="UP000006755"/>
    </source>
</evidence>
<dbReference type="InterPro" id="IPR000983">
    <property type="entry name" value="Bac_GSPG_pilin"/>
</dbReference>
<dbReference type="InterPro" id="IPR045584">
    <property type="entry name" value="Pilin-like"/>
</dbReference>
<dbReference type="OrthoDB" id="5296638at2"/>
<feature type="transmembrane region" description="Helical" evidence="3">
    <location>
        <begin position="12"/>
        <end position="30"/>
    </location>
</feature>
<dbReference type="STRING" id="745411.B3C1_17182"/>
<keyword evidence="3" id="KW-0472">Membrane</keyword>
<keyword evidence="5" id="KW-1185">Reference proteome</keyword>
<comment type="caution">
    <text evidence="4">The sequence shown here is derived from an EMBL/GenBank/DDBJ whole genome shotgun (WGS) entry which is preliminary data.</text>
</comment>
<organism evidence="4 5">
    <name type="scientific">Gallaecimonas xiamenensis 3-C-1</name>
    <dbReference type="NCBI Taxonomy" id="745411"/>
    <lineage>
        <taxon>Bacteria</taxon>
        <taxon>Pseudomonadati</taxon>
        <taxon>Pseudomonadota</taxon>
        <taxon>Gammaproteobacteria</taxon>
        <taxon>Enterobacterales</taxon>
        <taxon>Gallaecimonadaceae</taxon>
        <taxon>Gallaecimonas</taxon>
    </lineage>
</organism>
<dbReference type="PATRIC" id="fig|745411.4.peg.3383"/>
<dbReference type="AlphaFoldDB" id="K2J0E3"/>
<dbReference type="GO" id="GO:0043683">
    <property type="term" value="P:type IV pilus assembly"/>
    <property type="evidence" value="ECO:0007669"/>
    <property type="project" value="InterPro"/>
</dbReference>
<gene>
    <name evidence="4" type="ORF">B3C1_17182</name>
</gene>
<dbReference type="EMBL" id="AMRI01000032">
    <property type="protein sequence ID" value="EKE68262.1"/>
    <property type="molecule type" value="Genomic_DNA"/>
</dbReference>
<dbReference type="Gene3D" id="3.30.700.10">
    <property type="entry name" value="Glycoprotein, Type 4 Pilin"/>
    <property type="match status" value="1"/>
</dbReference>
<dbReference type="Pfam" id="PF07963">
    <property type="entry name" value="N_methyl"/>
    <property type="match status" value="1"/>
</dbReference>
<dbReference type="PRINTS" id="PR00813">
    <property type="entry name" value="BCTERIALGSPG"/>
</dbReference>
<dbReference type="InterPro" id="IPR012902">
    <property type="entry name" value="N_methyl_site"/>
</dbReference>
<dbReference type="eggNOG" id="COG4968">
    <property type="taxonomic scope" value="Bacteria"/>
</dbReference>
<keyword evidence="3" id="KW-0812">Transmembrane</keyword>
<accession>K2J0E3</accession>
<proteinExistence type="predicted"/>
<dbReference type="RefSeq" id="WP_008486386.1">
    <property type="nucleotide sequence ID" value="NZ_AMRI01000032.1"/>
</dbReference>
<comment type="subcellular location">
    <subcellularLocation>
        <location evidence="1">Membrane</location>
        <topology evidence="1">Single-pass membrane protein</topology>
    </subcellularLocation>
</comment>
<protein>
    <submittedName>
        <fullName evidence="4">Pilus assembly protein</fullName>
    </submittedName>
</protein>
<name>K2J0E3_9GAMM</name>
<keyword evidence="2" id="KW-0488">Methylation</keyword>
<dbReference type="InterPro" id="IPR031982">
    <property type="entry name" value="PilE-like"/>
</dbReference>
<evidence type="ECO:0000256" key="2">
    <source>
        <dbReference type="ARBA" id="ARBA00022481"/>
    </source>
</evidence>
<dbReference type="GO" id="GO:0016020">
    <property type="term" value="C:membrane"/>
    <property type="evidence" value="ECO:0007669"/>
    <property type="project" value="UniProtKB-SubCell"/>
</dbReference>
<dbReference type="PANTHER" id="PTHR30093:SF47">
    <property type="entry name" value="TYPE IV PILUS NON-CORE MINOR PILIN PILE"/>
    <property type="match status" value="1"/>
</dbReference>
<dbReference type="SUPFAM" id="SSF54523">
    <property type="entry name" value="Pili subunits"/>
    <property type="match status" value="1"/>
</dbReference>
<sequence>MKRMLGVTLLELMIVIAILAILAGIAYPSYQRYVLEANRTNAQGELAKLQLAQETYRVKNNSFATLAQLGGLTSDHYTYSISNITASSYTLQAVAKGSQSNDTGCTTLTLDHNDNKTPASCWKN</sequence>